<dbReference type="AlphaFoldDB" id="A0A6P7YTQ5"/>
<comment type="subcellular location">
    <subcellularLocation>
        <location evidence="1">Membrane</location>
    </subcellularLocation>
</comment>
<keyword evidence="5 7" id="KW-0472">Membrane</keyword>
<dbReference type="Proteomes" id="UP000515156">
    <property type="component" value="Chromosome 7"/>
</dbReference>
<feature type="region of interest" description="Disordered" evidence="6">
    <location>
        <begin position="1"/>
        <end position="118"/>
    </location>
</feature>
<keyword evidence="4 7" id="KW-1133">Transmembrane helix</keyword>
<name>A0A6P7YTQ5_9AMPH</name>
<comment type="similarity">
    <text evidence="2">Belongs to the CD225/Dispanin family.</text>
</comment>
<evidence type="ECO:0000256" key="3">
    <source>
        <dbReference type="ARBA" id="ARBA00022692"/>
    </source>
</evidence>
<gene>
    <name evidence="9" type="primary">PRRT2</name>
</gene>
<dbReference type="CTD" id="112476"/>
<evidence type="ECO:0000256" key="5">
    <source>
        <dbReference type="ARBA" id="ARBA00023136"/>
    </source>
</evidence>
<evidence type="ECO:0000256" key="7">
    <source>
        <dbReference type="SAM" id="Phobius"/>
    </source>
</evidence>
<evidence type="ECO:0000256" key="1">
    <source>
        <dbReference type="ARBA" id="ARBA00004370"/>
    </source>
</evidence>
<dbReference type="RefSeq" id="XP_030066660.1">
    <property type="nucleotide sequence ID" value="XM_030210800.1"/>
</dbReference>
<feature type="compositionally biased region" description="Polar residues" evidence="6">
    <location>
        <begin position="57"/>
        <end position="72"/>
    </location>
</feature>
<dbReference type="GeneID" id="115475061"/>
<proteinExistence type="inferred from homology"/>
<sequence length="161" mass="16847">MAINAGVEFKEEVQDRGPSPLATSEAEGPPETATTSTITIQEESKQQQNGDPVLPKSGSTDNLPETSITKPTSPKGHATANGGPQSPSLTGSMGHSSAHNSPRPSLCRQPSTATAEGHVPEKPKDYLLLAILSCFCPMWPVNIVGFVYSLLASTKDSVGSF</sequence>
<feature type="compositionally biased region" description="Polar residues" evidence="6">
    <location>
        <begin position="82"/>
        <end position="114"/>
    </location>
</feature>
<dbReference type="InterPro" id="IPR007593">
    <property type="entry name" value="CD225/Dispanin_fam"/>
</dbReference>
<protein>
    <submittedName>
        <fullName evidence="9">Proline-rich transmembrane protein 2</fullName>
    </submittedName>
</protein>
<evidence type="ECO:0000313" key="9">
    <source>
        <dbReference type="RefSeq" id="XP_030066660.1"/>
    </source>
</evidence>
<keyword evidence="3 7" id="KW-0812">Transmembrane</keyword>
<dbReference type="InterPro" id="IPR051423">
    <property type="entry name" value="CD225/Dispanin"/>
</dbReference>
<dbReference type="PANTHER" id="PTHR14948">
    <property type="entry name" value="NG5"/>
    <property type="match status" value="1"/>
</dbReference>
<evidence type="ECO:0000256" key="6">
    <source>
        <dbReference type="SAM" id="MobiDB-lite"/>
    </source>
</evidence>
<dbReference type="InParanoid" id="A0A6P7YTQ5"/>
<reference evidence="9" key="1">
    <citation type="submission" date="2025-08" db="UniProtKB">
        <authorList>
            <consortium name="RefSeq"/>
        </authorList>
    </citation>
    <scope>IDENTIFICATION</scope>
</reference>
<evidence type="ECO:0000256" key="4">
    <source>
        <dbReference type="ARBA" id="ARBA00022989"/>
    </source>
</evidence>
<keyword evidence="8" id="KW-1185">Reference proteome</keyword>
<dbReference type="PANTHER" id="PTHR14948:SF20">
    <property type="entry name" value="PROLINE-RICH TRANSMEMBRANE PROTEIN 2"/>
    <property type="match status" value="1"/>
</dbReference>
<feature type="compositionally biased region" description="Polar residues" evidence="6">
    <location>
        <begin position="32"/>
        <end position="50"/>
    </location>
</feature>
<feature type="transmembrane region" description="Helical" evidence="7">
    <location>
        <begin position="126"/>
        <end position="151"/>
    </location>
</feature>
<evidence type="ECO:0000256" key="2">
    <source>
        <dbReference type="ARBA" id="ARBA00006843"/>
    </source>
</evidence>
<organism evidence="8 9">
    <name type="scientific">Microcaecilia unicolor</name>
    <dbReference type="NCBI Taxonomy" id="1415580"/>
    <lineage>
        <taxon>Eukaryota</taxon>
        <taxon>Metazoa</taxon>
        <taxon>Chordata</taxon>
        <taxon>Craniata</taxon>
        <taxon>Vertebrata</taxon>
        <taxon>Euteleostomi</taxon>
        <taxon>Amphibia</taxon>
        <taxon>Gymnophiona</taxon>
        <taxon>Siphonopidae</taxon>
        <taxon>Microcaecilia</taxon>
    </lineage>
</organism>
<evidence type="ECO:0000313" key="8">
    <source>
        <dbReference type="Proteomes" id="UP000515156"/>
    </source>
</evidence>
<dbReference type="KEGG" id="muo:115475061"/>
<dbReference type="GO" id="GO:0016020">
    <property type="term" value="C:membrane"/>
    <property type="evidence" value="ECO:0007669"/>
    <property type="project" value="UniProtKB-SubCell"/>
</dbReference>
<accession>A0A6P7YTQ5</accession>
<dbReference type="OrthoDB" id="9049275at2759"/>
<dbReference type="Pfam" id="PF04505">
    <property type="entry name" value="CD225"/>
    <property type="match status" value="1"/>
</dbReference>